<dbReference type="InterPro" id="IPR024934">
    <property type="entry name" value="Rubredoxin-like_dom"/>
</dbReference>
<sequence>MATISLWYCRVCGLDYDYSPWGPAEDAPDYGTCECCGAQFGIDDYSAAGARVHREKWLAAGGQWFYPKLQPANWDREAQLAQVPEQYW</sequence>
<dbReference type="EMBL" id="JAJADR010000003">
    <property type="protein sequence ID" value="MCB2409046.1"/>
    <property type="molecule type" value="Genomic_DNA"/>
</dbReference>
<organism evidence="2 3">
    <name type="scientific">Hymenobacter lucidus</name>
    <dbReference type="NCBI Taxonomy" id="2880930"/>
    <lineage>
        <taxon>Bacteria</taxon>
        <taxon>Pseudomonadati</taxon>
        <taxon>Bacteroidota</taxon>
        <taxon>Cytophagia</taxon>
        <taxon>Cytophagales</taxon>
        <taxon>Hymenobacteraceae</taxon>
        <taxon>Hymenobacter</taxon>
    </lineage>
</organism>
<name>A0ABS8ATD4_9BACT</name>
<evidence type="ECO:0000313" key="2">
    <source>
        <dbReference type="EMBL" id="MCB2409046.1"/>
    </source>
</evidence>
<gene>
    <name evidence="2" type="ORF">LGH74_13735</name>
</gene>
<keyword evidence="3" id="KW-1185">Reference proteome</keyword>
<accession>A0ABS8ATD4</accession>
<comment type="caution">
    <text evidence="2">The sequence shown here is derived from an EMBL/GenBank/DDBJ whole genome shotgun (WGS) entry which is preliminary data.</text>
</comment>
<feature type="domain" description="Rubredoxin-like" evidence="1">
    <location>
        <begin position="4"/>
        <end position="48"/>
    </location>
</feature>
<evidence type="ECO:0000313" key="3">
    <source>
        <dbReference type="Proteomes" id="UP001165296"/>
    </source>
</evidence>
<dbReference type="Proteomes" id="UP001165296">
    <property type="component" value="Unassembled WGS sequence"/>
</dbReference>
<proteinExistence type="predicted"/>
<dbReference type="RefSeq" id="WP_226176547.1">
    <property type="nucleotide sequence ID" value="NZ_JAJADR010000003.1"/>
</dbReference>
<dbReference type="PROSITE" id="PS50903">
    <property type="entry name" value="RUBREDOXIN_LIKE"/>
    <property type="match status" value="1"/>
</dbReference>
<protein>
    <recommendedName>
        <fullName evidence="1">Rubredoxin-like domain-containing protein</fullName>
    </recommendedName>
</protein>
<evidence type="ECO:0000259" key="1">
    <source>
        <dbReference type="PROSITE" id="PS50903"/>
    </source>
</evidence>
<reference evidence="2" key="1">
    <citation type="submission" date="2021-10" db="EMBL/GenBank/DDBJ databases">
        <authorList>
            <person name="Dean J.D."/>
            <person name="Kim M.K."/>
            <person name="Newey C.N."/>
            <person name="Stoker T.S."/>
            <person name="Thompson D.W."/>
            <person name="Grose J.H."/>
        </authorList>
    </citation>
    <scope>NUCLEOTIDE SEQUENCE</scope>
    <source>
        <strain evidence="2">BT178</strain>
    </source>
</reference>